<dbReference type="EMBL" id="BSST01000001">
    <property type="protein sequence ID" value="GLX77343.1"/>
    <property type="molecule type" value="Genomic_DNA"/>
</dbReference>
<dbReference type="Proteomes" id="UP001157186">
    <property type="component" value="Unassembled WGS sequence"/>
</dbReference>
<comment type="caution">
    <text evidence="1">The sequence shown here is derived from an EMBL/GenBank/DDBJ whole genome shotgun (WGS) entry which is preliminary data.</text>
</comment>
<dbReference type="RefSeq" id="WP_284243195.1">
    <property type="nucleotide sequence ID" value="NZ_BSST01000001.1"/>
</dbReference>
<accession>A0ABQ6GMX5</accession>
<evidence type="ECO:0000313" key="1">
    <source>
        <dbReference type="EMBL" id="GLX77343.1"/>
    </source>
</evidence>
<gene>
    <name evidence="1" type="ORF">tinsulaeT_06830</name>
</gene>
<evidence type="ECO:0000313" key="2">
    <source>
        <dbReference type="Proteomes" id="UP001157186"/>
    </source>
</evidence>
<reference evidence="1 2" key="1">
    <citation type="submission" date="2023-03" db="EMBL/GenBank/DDBJ databases">
        <title>Draft genome sequence of Thalassotalea insulae KCTC 62186T.</title>
        <authorList>
            <person name="Sawabe T."/>
        </authorList>
    </citation>
    <scope>NUCLEOTIDE SEQUENCE [LARGE SCALE GENOMIC DNA]</scope>
    <source>
        <strain evidence="1 2">KCTC 62186</strain>
    </source>
</reference>
<name>A0ABQ6GMX5_9GAMM</name>
<evidence type="ECO:0008006" key="3">
    <source>
        <dbReference type="Google" id="ProtNLM"/>
    </source>
</evidence>
<organism evidence="1 2">
    <name type="scientific">Thalassotalea insulae</name>
    <dbReference type="NCBI Taxonomy" id="2056778"/>
    <lineage>
        <taxon>Bacteria</taxon>
        <taxon>Pseudomonadati</taxon>
        <taxon>Pseudomonadota</taxon>
        <taxon>Gammaproteobacteria</taxon>
        <taxon>Alteromonadales</taxon>
        <taxon>Colwelliaceae</taxon>
        <taxon>Thalassotalea</taxon>
    </lineage>
</organism>
<sequence length="53" mass="5715">MGACSGAHLWAREFKSIGHQVAIIAAKFIEPFRTGGKKDNNDAEAICEAAMHD</sequence>
<protein>
    <recommendedName>
        <fullName evidence="3">Transposase</fullName>
    </recommendedName>
</protein>
<keyword evidence="2" id="KW-1185">Reference proteome</keyword>
<proteinExistence type="predicted"/>